<dbReference type="EMBL" id="BDCR01000004">
    <property type="protein sequence ID" value="GAT64187.1"/>
    <property type="molecule type" value="Genomic_DNA"/>
</dbReference>
<evidence type="ECO:0000313" key="3">
    <source>
        <dbReference type="EMBL" id="GAT64187.1"/>
    </source>
</evidence>
<dbReference type="NCBIfam" id="TIGR00666">
    <property type="entry name" value="PBP4"/>
    <property type="match status" value="1"/>
</dbReference>
<dbReference type="AlphaFoldDB" id="A0A161LGR5"/>
<reference evidence="4" key="1">
    <citation type="submission" date="2016-04" db="EMBL/GenBank/DDBJ databases">
        <title>Draft genome sequence of Paludibacter jiangxiensis strain NM7.</title>
        <authorList>
            <person name="Qiu Y."/>
            <person name="Matsuura N."/>
            <person name="Ohashi A."/>
            <person name="Tourlousse M.D."/>
            <person name="Sekiguchi Y."/>
        </authorList>
    </citation>
    <scope>NUCLEOTIDE SEQUENCE [LARGE SCALE GENOMIC DNA]</scope>
    <source>
        <strain evidence="4">NM7</strain>
    </source>
</reference>
<evidence type="ECO:0000313" key="4">
    <source>
        <dbReference type="Proteomes" id="UP000076586"/>
    </source>
</evidence>
<name>A0A161LGR5_9BACT</name>
<gene>
    <name evidence="3" type="ORF">PJIAN_4736</name>
</gene>
<keyword evidence="3" id="KW-0645">Protease</keyword>
<sequence>MKKILLFAFLLFDVCLVGALNPGIKHFVEAPNFKGSNLAVLVKDIKSGKVVLDYRGEKSLMPASNMKLITTATALELLGADFRFETPLEYDGTIDVQGVLHGNIYIVGSGDPTIGSAVFNDHDFIKRWVDAVQKTGIKTVLGHVVANVSAFDKEVTPPDWTWENMGNYFAAGVFGLSVYDNMYAIHFKTGAPGSTPQILGTTPPMYEMVFHNMLKAGKTGEDDDDGYLHGAPFSNERYITGTIPSNREQFSIHGDMPNPPLKLATLFTEKLNEAGIAVSGAPLDEMKNSDNHTRFFVHQSPTLAEIVKETNMQSNNLYAEHVFKRLALINNAVATRDEATRIVRDFWKQHGADVSTLFQHDGCGMSPMNGVSPRFFVDLLSYMRTQSKYKDAFFKSLPVAGQSGTLKKLLDGTPLAGKVMAKSGSIRRVLCYSGYMELGNKEYAFSVMVNNYTGSSTEARKVIEQLLLSVR</sequence>
<protein>
    <submittedName>
        <fullName evidence="3">D-alanyl-D-alanine carboxypeptidase</fullName>
    </submittedName>
</protein>
<dbReference type="STRING" id="681398.PJIAN_4736"/>
<keyword evidence="3" id="KW-0121">Carboxypeptidase</keyword>
<dbReference type="Pfam" id="PF02113">
    <property type="entry name" value="Peptidase_S13"/>
    <property type="match status" value="1"/>
</dbReference>
<keyword evidence="2" id="KW-0378">Hydrolase</keyword>
<dbReference type="Gene3D" id="3.50.80.20">
    <property type="entry name" value="D-Ala-D-Ala carboxypeptidase C, peptidase S13"/>
    <property type="match status" value="1"/>
</dbReference>
<dbReference type="GO" id="GO:0006508">
    <property type="term" value="P:proteolysis"/>
    <property type="evidence" value="ECO:0007669"/>
    <property type="project" value="InterPro"/>
</dbReference>
<evidence type="ECO:0000256" key="1">
    <source>
        <dbReference type="ARBA" id="ARBA00006096"/>
    </source>
</evidence>
<accession>A0A161LGR5</accession>
<dbReference type="PANTHER" id="PTHR30023">
    <property type="entry name" value="D-ALANYL-D-ALANINE CARBOXYPEPTIDASE"/>
    <property type="match status" value="1"/>
</dbReference>
<reference evidence="4" key="2">
    <citation type="journal article" date="2017" name="Genome Announc.">
        <title>Draft genome sequence of Paludibacter jiangxiensis NM7(T), a propionate-producing fermentative bacterium.</title>
        <authorList>
            <person name="Qiu Y.-L."/>
            <person name="Tourlousse D.M."/>
            <person name="Matsuura N."/>
            <person name="Ohashi A."/>
            <person name="Sekiguchi Y."/>
        </authorList>
    </citation>
    <scope>NUCLEOTIDE SEQUENCE [LARGE SCALE GENOMIC DNA]</scope>
    <source>
        <strain evidence="4">NM7</strain>
    </source>
</reference>
<dbReference type="PRINTS" id="PR00922">
    <property type="entry name" value="DADACBPTASE3"/>
</dbReference>
<dbReference type="GO" id="GO:0004185">
    <property type="term" value="F:serine-type carboxypeptidase activity"/>
    <property type="evidence" value="ECO:0007669"/>
    <property type="project" value="InterPro"/>
</dbReference>
<organism evidence="3 4">
    <name type="scientific">Paludibacter jiangxiensis</name>
    <dbReference type="NCBI Taxonomy" id="681398"/>
    <lineage>
        <taxon>Bacteria</taxon>
        <taxon>Pseudomonadati</taxon>
        <taxon>Bacteroidota</taxon>
        <taxon>Bacteroidia</taxon>
        <taxon>Bacteroidales</taxon>
        <taxon>Paludibacteraceae</taxon>
        <taxon>Paludibacter</taxon>
    </lineage>
</organism>
<comment type="caution">
    <text evidence="3">The sequence shown here is derived from an EMBL/GenBank/DDBJ whole genome shotgun (WGS) entry which is preliminary data.</text>
</comment>
<dbReference type="Gene3D" id="3.40.710.10">
    <property type="entry name" value="DD-peptidase/beta-lactamase superfamily"/>
    <property type="match status" value="2"/>
</dbReference>
<proteinExistence type="inferred from homology"/>
<dbReference type="PANTHER" id="PTHR30023:SF0">
    <property type="entry name" value="PENICILLIN-SENSITIVE CARBOXYPEPTIDASE A"/>
    <property type="match status" value="1"/>
</dbReference>
<dbReference type="GO" id="GO:0000270">
    <property type="term" value="P:peptidoglycan metabolic process"/>
    <property type="evidence" value="ECO:0007669"/>
    <property type="project" value="TreeGrafter"/>
</dbReference>
<dbReference type="RefSeq" id="WP_172795620.1">
    <property type="nucleotide sequence ID" value="NZ_BDCR01000004.1"/>
</dbReference>
<dbReference type="SUPFAM" id="SSF56601">
    <property type="entry name" value="beta-lactamase/transpeptidase-like"/>
    <property type="match status" value="1"/>
</dbReference>
<comment type="similarity">
    <text evidence="1">Belongs to the peptidase S13 family.</text>
</comment>
<evidence type="ECO:0000256" key="2">
    <source>
        <dbReference type="ARBA" id="ARBA00022801"/>
    </source>
</evidence>
<dbReference type="InterPro" id="IPR012338">
    <property type="entry name" value="Beta-lactam/transpept-like"/>
</dbReference>
<keyword evidence="4" id="KW-1185">Reference proteome</keyword>
<dbReference type="InterPro" id="IPR000667">
    <property type="entry name" value="Peptidase_S13"/>
</dbReference>
<dbReference type="Proteomes" id="UP000076586">
    <property type="component" value="Unassembled WGS sequence"/>
</dbReference>